<organism evidence="1 2">
    <name type="scientific">Methylobacterium organophilum</name>
    <dbReference type="NCBI Taxonomy" id="410"/>
    <lineage>
        <taxon>Bacteria</taxon>
        <taxon>Pseudomonadati</taxon>
        <taxon>Pseudomonadota</taxon>
        <taxon>Alphaproteobacteria</taxon>
        <taxon>Hyphomicrobiales</taxon>
        <taxon>Methylobacteriaceae</taxon>
        <taxon>Methylobacterium</taxon>
    </lineage>
</organism>
<evidence type="ECO:0000313" key="2">
    <source>
        <dbReference type="Proteomes" id="UP001055156"/>
    </source>
</evidence>
<sequence length="65" mass="7184">MIAMYFGFMSMFAFAKPIMGTILVPGLSLCILLGAGTIVGSFALCLVYVVWANRFYDQAVRRILN</sequence>
<gene>
    <name evidence="1" type="primary">yjcH</name>
    <name evidence="1" type="ORF">LKMONMHP_2513</name>
</gene>
<reference evidence="1" key="2">
    <citation type="submission" date="2021-08" db="EMBL/GenBank/DDBJ databases">
        <authorList>
            <person name="Tani A."/>
            <person name="Ola A."/>
            <person name="Ogura Y."/>
            <person name="Katsura K."/>
            <person name="Hayashi T."/>
        </authorList>
    </citation>
    <scope>NUCLEOTIDE SEQUENCE</scope>
    <source>
        <strain evidence="1">NBRC 15689</strain>
    </source>
</reference>
<comment type="caution">
    <text evidence="1">The sequence shown here is derived from an EMBL/GenBank/DDBJ whole genome shotgun (WGS) entry which is preliminary data.</text>
</comment>
<accession>A0ABQ4T8S8</accession>
<reference evidence="1" key="1">
    <citation type="journal article" date="2021" name="Front. Microbiol.">
        <title>Comprehensive Comparative Genomics and Phenotyping of Methylobacterium Species.</title>
        <authorList>
            <person name="Alessa O."/>
            <person name="Ogura Y."/>
            <person name="Fujitani Y."/>
            <person name="Takami H."/>
            <person name="Hayashi T."/>
            <person name="Sahin N."/>
            <person name="Tani A."/>
        </authorList>
    </citation>
    <scope>NUCLEOTIDE SEQUENCE</scope>
    <source>
        <strain evidence="1">NBRC 15689</strain>
    </source>
</reference>
<dbReference type="InterPro" id="IPR007436">
    <property type="entry name" value="DUF485"/>
</dbReference>
<dbReference type="EMBL" id="BPQV01000006">
    <property type="protein sequence ID" value="GJE27653.1"/>
    <property type="molecule type" value="Genomic_DNA"/>
</dbReference>
<proteinExistence type="predicted"/>
<keyword evidence="2" id="KW-1185">Reference proteome</keyword>
<name>A0ABQ4T8S8_METOR</name>
<dbReference type="Pfam" id="PF04341">
    <property type="entry name" value="DUF485"/>
    <property type="match status" value="1"/>
</dbReference>
<dbReference type="Proteomes" id="UP001055156">
    <property type="component" value="Unassembled WGS sequence"/>
</dbReference>
<evidence type="ECO:0000313" key="1">
    <source>
        <dbReference type="EMBL" id="GJE27653.1"/>
    </source>
</evidence>
<protein>
    <submittedName>
        <fullName evidence="1">Inner membrane protein YjcH</fullName>
    </submittedName>
</protein>